<protein>
    <submittedName>
        <fullName evidence="1">Uncharacterized protein</fullName>
    </submittedName>
</protein>
<name>A0A1J5Q4Q3_9ZZZZ</name>
<reference evidence="1" key="1">
    <citation type="submission" date="2016-10" db="EMBL/GenBank/DDBJ databases">
        <title>Sequence of Gallionella enrichment culture.</title>
        <authorList>
            <person name="Poehlein A."/>
            <person name="Muehling M."/>
            <person name="Daniel R."/>
        </authorList>
    </citation>
    <scope>NUCLEOTIDE SEQUENCE</scope>
</reference>
<comment type="caution">
    <text evidence="1">The sequence shown here is derived from an EMBL/GenBank/DDBJ whole genome shotgun (WGS) entry which is preliminary data.</text>
</comment>
<evidence type="ECO:0000313" key="1">
    <source>
        <dbReference type="EMBL" id="OIQ72459.1"/>
    </source>
</evidence>
<proteinExistence type="predicted"/>
<dbReference type="AlphaFoldDB" id="A0A1J5Q4Q3"/>
<dbReference type="EMBL" id="MLJW01003263">
    <property type="protein sequence ID" value="OIQ72459.1"/>
    <property type="molecule type" value="Genomic_DNA"/>
</dbReference>
<accession>A0A1J5Q4Q3</accession>
<organism evidence="1">
    <name type="scientific">mine drainage metagenome</name>
    <dbReference type="NCBI Taxonomy" id="410659"/>
    <lineage>
        <taxon>unclassified sequences</taxon>
        <taxon>metagenomes</taxon>
        <taxon>ecological metagenomes</taxon>
    </lineage>
</organism>
<sequence length="70" mass="7726">MGEIDQANDAIHHGIAQCDQGIHAAEHQAINDLLNKGIHKIFSDFQSGMNPTVLLAHIALRQECRRIGNK</sequence>
<gene>
    <name evidence="1" type="ORF">GALL_459170</name>
</gene>